<keyword evidence="4 7" id="KW-0133">Cell shape</keyword>
<dbReference type="InterPro" id="IPR052905">
    <property type="entry name" value="LD-transpeptidase_YkuD-like"/>
</dbReference>
<keyword evidence="3" id="KW-0808">Transferase</keyword>
<dbReference type="EMBL" id="FOCM01000001">
    <property type="protein sequence ID" value="SEM85869.1"/>
    <property type="molecule type" value="Genomic_DNA"/>
</dbReference>
<comment type="similarity">
    <text evidence="2">Belongs to the YkuD family.</text>
</comment>
<evidence type="ECO:0000256" key="7">
    <source>
        <dbReference type="PROSITE-ProRule" id="PRU01373"/>
    </source>
</evidence>
<dbReference type="InterPro" id="IPR005490">
    <property type="entry name" value="LD_TPept_cat_dom"/>
</dbReference>
<evidence type="ECO:0000256" key="1">
    <source>
        <dbReference type="ARBA" id="ARBA00004752"/>
    </source>
</evidence>
<evidence type="ECO:0000256" key="3">
    <source>
        <dbReference type="ARBA" id="ARBA00022679"/>
    </source>
</evidence>
<name>A0A1H8BTF7_9RHOB</name>
<feature type="active site" description="Proton donor/acceptor" evidence="7">
    <location>
        <position position="425"/>
    </location>
</feature>
<dbReference type="GO" id="GO:0004180">
    <property type="term" value="F:carboxypeptidase activity"/>
    <property type="evidence" value="ECO:0007669"/>
    <property type="project" value="UniProtKB-ARBA"/>
</dbReference>
<dbReference type="PANTHER" id="PTHR41533:SF2">
    <property type="entry name" value="BLR7131 PROTEIN"/>
    <property type="match status" value="1"/>
</dbReference>
<feature type="domain" description="L,D-TPase catalytic" evidence="9">
    <location>
        <begin position="294"/>
        <end position="482"/>
    </location>
</feature>
<keyword evidence="5 7" id="KW-0573">Peptidoglycan synthesis</keyword>
<evidence type="ECO:0000256" key="4">
    <source>
        <dbReference type="ARBA" id="ARBA00022960"/>
    </source>
</evidence>
<dbReference type="CDD" id="cd16913">
    <property type="entry name" value="YkuD_like"/>
    <property type="match status" value="1"/>
</dbReference>
<dbReference type="Pfam" id="PF03734">
    <property type="entry name" value="YkuD"/>
    <property type="match status" value="1"/>
</dbReference>
<accession>A0A1H8BTF7</accession>
<keyword evidence="6 7" id="KW-0961">Cell wall biogenesis/degradation</keyword>
<dbReference type="Proteomes" id="UP000199372">
    <property type="component" value="Unassembled WGS sequence"/>
</dbReference>
<dbReference type="GO" id="GO:0009252">
    <property type="term" value="P:peptidoglycan biosynthetic process"/>
    <property type="evidence" value="ECO:0007669"/>
    <property type="project" value="UniProtKB-UniPathway"/>
</dbReference>
<comment type="pathway">
    <text evidence="1 7">Cell wall biogenesis; peptidoglycan biosynthesis.</text>
</comment>
<organism evidence="10 11">
    <name type="scientific">Palleronia pelagia</name>
    <dbReference type="NCBI Taxonomy" id="387096"/>
    <lineage>
        <taxon>Bacteria</taxon>
        <taxon>Pseudomonadati</taxon>
        <taxon>Pseudomonadota</taxon>
        <taxon>Alphaproteobacteria</taxon>
        <taxon>Rhodobacterales</taxon>
        <taxon>Roseobacteraceae</taxon>
        <taxon>Palleronia</taxon>
    </lineage>
</organism>
<dbReference type="InterPro" id="IPR045380">
    <property type="entry name" value="LD_TPept_scaffold_dom"/>
</dbReference>
<keyword evidence="11" id="KW-1185">Reference proteome</keyword>
<dbReference type="AlphaFoldDB" id="A0A1H8BTF7"/>
<feature type="signal peptide" evidence="8">
    <location>
        <begin position="1"/>
        <end position="29"/>
    </location>
</feature>
<dbReference type="InterPro" id="IPR038063">
    <property type="entry name" value="Transpep_catalytic_dom"/>
</dbReference>
<dbReference type="GO" id="GO:0008360">
    <property type="term" value="P:regulation of cell shape"/>
    <property type="evidence" value="ECO:0007669"/>
    <property type="project" value="UniProtKB-UniRule"/>
</dbReference>
<dbReference type="SUPFAM" id="SSF141523">
    <property type="entry name" value="L,D-transpeptidase catalytic domain-like"/>
    <property type="match status" value="1"/>
</dbReference>
<dbReference type="Pfam" id="PF01471">
    <property type="entry name" value="PG_binding_1"/>
    <property type="match status" value="1"/>
</dbReference>
<dbReference type="UniPathway" id="UPA00219"/>
<evidence type="ECO:0000256" key="2">
    <source>
        <dbReference type="ARBA" id="ARBA00005992"/>
    </source>
</evidence>
<dbReference type="GO" id="GO:0016740">
    <property type="term" value="F:transferase activity"/>
    <property type="evidence" value="ECO:0007669"/>
    <property type="project" value="UniProtKB-KW"/>
</dbReference>
<dbReference type="SUPFAM" id="SSF47090">
    <property type="entry name" value="PGBD-like"/>
    <property type="match status" value="1"/>
</dbReference>
<evidence type="ECO:0000313" key="11">
    <source>
        <dbReference type="Proteomes" id="UP000199372"/>
    </source>
</evidence>
<sequence length="533" mass="59820">MRAALMTRGLVAGFAIFAGVAALAPAAVAQVTAFKQAVAVAAAEDDDLAAFYRDGGYQPIWVGDDADDRARREALLSIVGKADLHGLPRGRYDADTLRDLMTSARSERDRGRVEVELSRLFLRFATDLETGILTPAQVDNNIKREVPTRDRLALLREFETARPNTFLNNLAPASAEYTRLVREKVNLERLIADGGWGGPLTVGKLSPGDTGDAVIALRDRLIAFGYLDRSDTRLFDASMTRAVEQFQADHGLVQDGIVGGDTLTEMNRSPVDRLGHILVSMERERWMNRDLGDRHVSVNLTDFRAKIMVDGEIFFQTKSVIGKDQDGRRTPEFSDEMDHMVINPSWYVPRSIVVNEYLPQLRRNPYALSYMEITDSRGRKVNRGRGFSQYTARSFPFSMRQPPSDRNALGLVKFMFPNKYNIYLHDTPAKNLFSRDVRAFSHGCIRLNDPFEFGYALLSMQTDDPEGEFQRHLRSGRESRVNLENPLPVHIIYRTAIAKPEGGMEYRRDVYGRNGRVLAALMRAGVVLPGAQS</sequence>
<dbReference type="Pfam" id="PF20142">
    <property type="entry name" value="Scaffold"/>
    <property type="match status" value="1"/>
</dbReference>
<evidence type="ECO:0000259" key="9">
    <source>
        <dbReference type="PROSITE" id="PS52029"/>
    </source>
</evidence>
<dbReference type="Gene3D" id="1.10.101.10">
    <property type="entry name" value="PGBD-like superfamily/PGBD"/>
    <property type="match status" value="1"/>
</dbReference>
<dbReference type="PROSITE" id="PS52029">
    <property type="entry name" value="LD_TPASE"/>
    <property type="match status" value="1"/>
</dbReference>
<protein>
    <submittedName>
        <fullName evidence="10">Murein L,D-transpeptidase YcbB/YkuD</fullName>
    </submittedName>
</protein>
<dbReference type="InterPro" id="IPR036366">
    <property type="entry name" value="PGBDSf"/>
</dbReference>
<dbReference type="InterPro" id="IPR036365">
    <property type="entry name" value="PGBD-like_sf"/>
</dbReference>
<dbReference type="Gene3D" id="2.40.440.10">
    <property type="entry name" value="L,D-transpeptidase catalytic domain-like"/>
    <property type="match status" value="1"/>
</dbReference>
<dbReference type="InterPro" id="IPR002477">
    <property type="entry name" value="Peptidoglycan-bd-like"/>
</dbReference>
<feature type="active site" description="Nucleophile" evidence="7">
    <location>
        <position position="444"/>
    </location>
</feature>
<dbReference type="PANTHER" id="PTHR41533">
    <property type="entry name" value="L,D-TRANSPEPTIDASE HI_1667-RELATED"/>
    <property type="match status" value="1"/>
</dbReference>
<evidence type="ECO:0000256" key="8">
    <source>
        <dbReference type="SAM" id="SignalP"/>
    </source>
</evidence>
<dbReference type="OrthoDB" id="9778545at2"/>
<reference evidence="11" key="1">
    <citation type="submission" date="2016-10" db="EMBL/GenBank/DDBJ databases">
        <authorList>
            <person name="Varghese N."/>
            <person name="Submissions S."/>
        </authorList>
    </citation>
    <scope>NUCLEOTIDE SEQUENCE [LARGE SCALE GENOMIC DNA]</scope>
    <source>
        <strain evidence="11">DSM 26893</strain>
    </source>
</reference>
<evidence type="ECO:0000256" key="6">
    <source>
        <dbReference type="ARBA" id="ARBA00023316"/>
    </source>
</evidence>
<keyword evidence="8" id="KW-0732">Signal</keyword>
<gene>
    <name evidence="10" type="ORF">SAMN04488011_101711</name>
</gene>
<dbReference type="GO" id="GO:0071555">
    <property type="term" value="P:cell wall organization"/>
    <property type="evidence" value="ECO:0007669"/>
    <property type="project" value="UniProtKB-UniRule"/>
</dbReference>
<proteinExistence type="inferred from homology"/>
<feature type="chain" id="PRO_5011697569" evidence="8">
    <location>
        <begin position="30"/>
        <end position="533"/>
    </location>
</feature>
<evidence type="ECO:0000313" key="10">
    <source>
        <dbReference type="EMBL" id="SEM85869.1"/>
    </source>
</evidence>
<evidence type="ECO:0000256" key="5">
    <source>
        <dbReference type="ARBA" id="ARBA00022984"/>
    </source>
</evidence>